<evidence type="ECO:0000256" key="4">
    <source>
        <dbReference type="ARBA" id="ARBA00022475"/>
    </source>
</evidence>
<evidence type="ECO:0000313" key="13">
    <source>
        <dbReference type="EMBL" id="MBZ7988138.1"/>
    </source>
</evidence>
<comment type="similarity">
    <text evidence="2">Belongs to the membrane fusion protein (MFP) (TC 8.A.1) family.</text>
</comment>
<feature type="transmembrane region" description="Helical" evidence="10">
    <location>
        <begin position="34"/>
        <end position="51"/>
    </location>
</feature>
<feature type="coiled-coil region" evidence="9">
    <location>
        <begin position="166"/>
        <end position="193"/>
    </location>
</feature>
<dbReference type="SUPFAM" id="SSF111369">
    <property type="entry name" value="HlyD-like secretion proteins"/>
    <property type="match status" value="1"/>
</dbReference>
<keyword evidence="3" id="KW-0813">Transport</keyword>
<gene>
    <name evidence="13" type="ORF">AVCANL283_08545</name>
</gene>
<feature type="domain" description="Multidrug resistance protein MdtA-like barrel-sandwich hybrid" evidence="11">
    <location>
        <begin position="78"/>
        <end position="310"/>
    </location>
</feature>
<dbReference type="EMBL" id="JACGBB010000036">
    <property type="protein sequence ID" value="MBZ7988138.1"/>
    <property type="molecule type" value="Genomic_DNA"/>
</dbReference>
<proteinExistence type="inferred from homology"/>
<comment type="caution">
    <text evidence="13">The sequence shown here is derived from an EMBL/GenBank/DDBJ whole genome shotgun (WGS) entry which is preliminary data.</text>
</comment>
<dbReference type="PANTHER" id="PTHR30386:SF26">
    <property type="entry name" value="TRANSPORT PROTEIN COMB"/>
    <property type="match status" value="1"/>
</dbReference>
<dbReference type="InterPro" id="IPR006144">
    <property type="entry name" value="Secretion_HlyD_CS"/>
</dbReference>
<evidence type="ECO:0000256" key="3">
    <source>
        <dbReference type="ARBA" id="ARBA00022448"/>
    </source>
</evidence>
<dbReference type="Pfam" id="PF25917">
    <property type="entry name" value="BSH_RND"/>
    <property type="match status" value="1"/>
</dbReference>
<evidence type="ECO:0000256" key="1">
    <source>
        <dbReference type="ARBA" id="ARBA00004377"/>
    </source>
</evidence>
<comment type="subcellular location">
    <subcellularLocation>
        <location evidence="1">Cell inner membrane</location>
        <topology evidence="1">Single-pass membrane protein</topology>
    </subcellularLocation>
</comment>
<reference evidence="13 14" key="1">
    <citation type="submission" date="2020-07" db="EMBL/GenBank/DDBJ databases">
        <title>Transfer of Campylobacter canadensis to the novel genus Avispirillum gen. nov., that also includes two novel species recovered from migratory waterfowl: Avispirillum anseris sp. nov. and Avispirillum brantae sp. nov.</title>
        <authorList>
            <person name="Miller W.G."/>
            <person name="Chapman M.H."/>
            <person name="Yee E."/>
            <person name="Inglis G.D."/>
        </authorList>
    </citation>
    <scope>NUCLEOTIDE SEQUENCE [LARGE SCALE GENOMIC DNA]</scope>
    <source>
        <strain evidence="13 14">L283</strain>
    </source>
</reference>
<dbReference type="InterPro" id="IPR058625">
    <property type="entry name" value="MdtA-like_BSH"/>
</dbReference>
<evidence type="ECO:0000259" key="12">
    <source>
        <dbReference type="Pfam" id="PF26002"/>
    </source>
</evidence>
<evidence type="ECO:0000256" key="6">
    <source>
        <dbReference type="ARBA" id="ARBA00022692"/>
    </source>
</evidence>
<evidence type="ECO:0000256" key="10">
    <source>
        <dbReference type="SAM" id="Phobius"/>
    </source>
</evidence>
<feature type="domain" description="AprE-like beta-barrel" evidence="12">
    <location>
        <begin position="321"/>
        <end position="409"/>
    </location>
</feature>
<keyword evidence="8 10" id="KW-0472">Membrane</keyword>
<name>A0ABS7WUB4_9BACT</name>
<evidence type="ECO:0000259" key="11">
    <source>
        <dbReference type="Pfam" id="PF25917"/>
    </source>
</evidence>
<dbReference type="RefSeq" id="WP_224325585.1">
    <property type="nucleotide sequence ID" value="NZ_JACGBB010000036.1"/>
</dbReference>
<dbReference type="InterPro" id="IPR050739">
    <property type="entry name" value="MFP"/>
</dbReference>
<dbReference type="Pfam" id="PF26002">
    <property type="entry name" value="Beta-barrel_AprE"/>
    <property type="match status" value="1"/>
</dbReference>
<dbReference type="Proteomes" id="UP000786183">
    <property type="component" value="Unassembled WGS sequence"/>
</dbReference>
<dbReference type="InterPro" id="IPR010129">
    <property type="entry name" value="T1SS_HlyD"/>
</dbReference>
<sequence length="433" mass="49790">MLKIFKKFDDDTHEFKPLLVELEDRPQNPLGKSILYIVLFIIVFSVAWLIFTKVDIVVSANGKVVPDGEIKILKPLESGVIYKILVKEGDKIKANEPLILVDPSVSKVNLQSKKENLISLEDSVKRLNALCTQSKLEDNISTIEYNLYKNQLNSFMQSVEVYEFKIKQTKNLIQANNEELKRLENEYKFNNDKTQRLYKVRDIIAYKDYENLLKTNNDLKHQILINKNKDLELNNKLKELVKELASFKAEFVAKNYDELLKIKNEIALLKAEINAIEVQSLRQVIVSPVDGYVGKLYVHTEGSSVLSNEELISIIPIDKPLIIKANVLNQDIGYLKKEQKVAIKISTFNFQKYGKLDGILTHIANDAIKDEKLGEIFEIKVKPLKNYLLVDGEIKEIEPGMQVVAEVKVGYRRVIEFFIYPIIKYLDEGLSVR</sequence>
<keyword evidence="14" id="KW-1185">Reference proteome</keyword>
<keyword evidence="7 10" id="KW-1133">Transmembrane helix</keyword>
<keyword evidence="9" id="KW-0175">Coiled coil</keyword>
<dbReference type="PRINTS" id="PR01490">
    <property type="entry name" value="RTXTOXIND"/>
</dbReference>
<evidence type="ECO:0000256" key="9">
    <source>
        <dbReference type="SAM" id="Coils"/>
    </source>
</evidence>
<feature type="coiled-coil region" evidence="9">
    <location>
        <begin position="230"/>
        <end position="279"/>
    </location>
</feature>
<evidence type="ECO:0000256" key="2">
    <source>
        <dbReference type="ARBA" id="ARBA00009477"/>
    </source>
</evidence>
<organism evidence="13 14">
    <name type="scientific">Campylobacter canadensis</name>
    <dbReference type="NCBI Taxonomy" id="449520"/>
    <lineage>
        <taxon>Bacteria</taxon>
        <taxon>Pseudomonadati</taxon>
        <taxon>Campylobacterota</taxon>
        <taxon>Epsilonproteobacteria</taxon>
        <taxon>Campylobacterales</taxon>
        <taxon>Campylobacteraceae</taxon>
        <taxon>Campylobacter</taxon>
    </lineage>
</organism>
<keyword evidence="4" id="KW-1003">Cell membrane</keyword>
<keyword evidence="5" id="KW-0997">Cell inner membrane</keyword>
<evidence type="ECO:0000256" key="8">
    <source>
        <dbReference type="ARBA" id="ARBA00023136"/>
    </source>
</evidence>
<evidence type="ECO:0000256" key="7">
    <source>
        <dbReference type="ARBA" id="ARBA00022989"/>
    </source>
</evidence>
<dbReference type="PANTHER" id="PTHR30386">
    <property type="entry name" value="MEMBRANE FUSION SUBUNIT OF EMRAB-TOLC MULTIDRUG EFFLUX PUMP"/>
    <property type="match status" value="1"/>
</dbReference>
<protein>
    <submittedName>
        <fullName evidence="13">HlyD family type I secretion periplasmic adaptor subunit</fullName>
    </submittedName>
</protein>
<dbReference type="NCBIfam" id="TIGR01843">
    <property type="entry name" value="type_I_hlyD"/>
    <property type="match status" value="1"/>
</dbReference>
<evidence type="ECO:0000256" key="5">
    <source>
        <dbReference type="ARBA" id="ARBA00022519"/>
    </source>
</evidence>
<dbReference type="Gene3D" id="2.40.30.170">
    <property type="match status" value="1"/>
</dbReference>
<accession>A0ABS7WUB4</accession>
<dbReference type="PROSITE" id="PS00543">
    <property type="entry name" value="HLYD_FAMILY"/>
    <property type="match status" value="1"/>
</dbReference>
<keyword evidence="6 10" id="KW-0812">Transmembrane</keyword>
<dbReference type="InterPro" id="IPR058982">
    <property type="entry name" value="Beta-barrel_AprE"/>
</dbReference>
<evidence type="ECO:0000313" key="14">
    <source>
        <dbReference type="Proteomes" id="UP000786183"/>
    </source>
</evidence>